<evidence type="ECO:0000256" key="1">
    <source>
        <dbReference type="SAM" id="MobiDB-lite"/>
    </source>
</evidence>
<evidence type="ECO:0000313" key="2">
    <source>
        <dbReference type="EMBL" id="OWM74422.1"/>
    </source>
</evidence>
<protein>
    <submittedName>
        <fullName evidence="2">Uncharacterized protein</fullName>
    </submittedName>
</protein>
<dbReference type="Proteomes" id="UP000197138">
    <property type="component" value="Unassembled WGS sequence"/>
</dbReference>
<dbReference type="EMBL" id="MTKT01003779">
    <property type="protein sequence ID" value="OWM74422.1"/>
    <property type="molecule type" value="Genomic_DNA"/>
</dbReference>
<comment type="caution">
    <text evidence="2">The sequence shown here is derived from an EMBL/GenBank/DDBJ whole genome shotgun (WGS) entry which is preliminary data.</text>
</comment>
<feature type="compositionally biased region" description="Basic and acidic residues" evidence="1">
    <location>
        <begin position="106"/>
        <end position="118"/>
    </location>
</feature>
<accession>A0A218WR17</accession>
<dbReference type="AlphaFoldDB" id="A0A218WR17"/>
<gene>
    <name evidence="2" type="ORF">CDL15_Pgr013326</name>
</gene>
<name>A0A218WR17_PUNGR</name>
<sequence length="118" mass="13052">MHEIDSTPPYHPICAIKLKIPTPLRVGKLYLCHRGMLEVVHKLERPSEGAITGADQRGPKKELSNELARQSTKGGSHDLAQWFLMARRSLEMAGGGTPAAATRADPPIEKREKNCETR</sequence>
<organism evidence="2 3">
    <name type="scientific">Punica granatum</name>
    <name type="common">Pomegranate</name>
    <dbReference type="NCBI Taxonomy" id="22663"/>
    <lineage>
        <taxon>Eukaryota</taxon>
        <taxon>Viridiplantae</taxon>
        <taxon>Streptophyta</taxon>
        <taxon>Embryophyta</taxon>
        <taxon>Tracheophyta</taxon>
        <taxon>Spermatophyta</taxon>
        <taxon>Magnoliopsida</taxon>
        <taxon>eudicotyledons</taxon>
        <taxon>Gunneridae</taxon>
        <taxon>Pentapetalae</taxon>
        <taxon>rosids</taxon>
        <taxon>malvids</taxon>
        <taxon>Myrtales</taxon>
        <taxon>Lythraceae</taxon>
        <taxon>Punica</taxon>
    </lineage>
</organism>
<proteinExistence type="predicted"/>
<reference evidence="3" key="1">
    <citation type="journal article" date="2017" name="Plant J.">
        <title>The pomegranate (Punica granatum L.) genome and the genomics of punicalagin biosynthesis.</title>
        <authorList>
            <person name="Qin G."/>
            <person name="Xu C."/>
            <person name="Ming R."/>
            <person name="Tang H."/>
            <person name="Guyot R."/>
            <person name="Kramer E.M."/>
            <person name="Hu Y."/>
            <person name="Yi X."/>
            <person name="Qi Y."/>
            <person name="Xu X."/>
            <person name="Gao Z."/>
            <person name="Pan H."/>
            <person name="Jian J."/>
            <person name="Tian Y."/>
            <person name="Yue Z."/>
            <person name="Xu Y."/>
        </authorList>
    </citation>
    <scope>NUCLEOTIDE SEQUENCE [LARGE SCALE GENOMIC DNA]</scope>
    <source>
        <strain evidence="3">cv. Dabenzi</strain>
    </source>
</reference>
<evidence type="ECO:0000313" key="3">
    <source>
        <dbReference type="Proteomes" id="UP000197138"/>
    </source>
</evidence>
<feature type="region of interest" description="Disordered" evidence="1">
    <location>
        <begin position="93"/>
        <end position="118"/>
    </location>
</feature>
<feature type="region of interest" description="Disordered" evidence="1">
    <location>
        <begin position="44"/>
        <end position="75"/>
    </location>
</feature>